<protein>
    <submittedName>
        <fullName evidence="1">Uncharacterized protein</fullName>
    </submittedName>
</protein>
<dbReference type="Proteomes" id="UP000297245">
    <property type="component" value="Unassembled WGS sequence"/>
</dbReference>
<keyword evidence="2" id="KW-1185">Reference proteome</keyword>
<gene>
    <name evidence="1" type="ORF">K435DRAFT_781643</name>
</gene>
<accession>A0A4S8LKG5</accession>
<reference evidence="1 2" key="1">
    <citation type="journal article" date="2019" name="Nat. Ecol. Evol.">
        <title>Megaphylogeny resolves global patterns of mushroom evolution.</title>
        <authorList>
            <person name="Varga T."/>
            <person name="Krizsan K."/>
            <person name="Foldi C."/>
            <person name="Dima B."/>
            <person name="Sanchez-Garcia M."/>
            <person name="Sanchez-Ramirez S."/>
            <person name="Szollosi G.J."/>
            <person name="Szarkandi J.G."/>
            <person name="Papp V."/>
            <person name="Albert L."/>
            <person name="Andreopoulos W."/>
            <person name="Angelini C."/>
            <person name="Antonin V."/>
            <person name="Barry K.W."/>
            <person name="Bougher N.L."/>
            <person name="Buchanan P."/>
            <person name="Buyck B."/>
            <person name="Bense V."/>
            <person name="Catcheside P."/>
            <person name="Chovatia M."/>
            <person name="Cooper J."/>
            <person name="Damon W."/>
            <person name="Desjardin D."/>
            <person name="Finy P."/>
            <person name="Geml J."/>
            <person name="Haridas S."/>
            <person name="Hughes K."/>
            <person name="Justo A."/>
            <person name="Karasinski D."/>
            <person name="Kautmanova I."/>
            <person name="Kiss B."/>
            <person name="Kocsube S."/>
            <person name="Kotiranta H."/>
            <person name="LaButti K.M."/>
            <person name="Lechner B.E."/>
            <person name="Liimatainen K."/>
            <person name="Lipzen A."/>
            <person name="Lukacs Z."/>
            <person name="Mihaltcheva S."/>
            <person name="Morgado L.N."/>
            <person name="Niskanen T."/>
            <person name="Noordeloos M.E."/>
            <person name="Ohm R.A."/>
            <person name="Ortiz-Santana B."/>
            <person name="Ovrebo C."/>
            <person name="Racz N."/>
            <person name="Riley R."/>
            <person name="Savchenko A."/>
            <person name="Shiryaev A."/>
            <person name="Soop K."/>
            <person name="Spirin V."/>
            <person name="Szebenyi C."/>
            <person name="Tomsovsky M."/>
            <person name="Tulloss R.E."/>
            <person name="Uehling J."/>
            <person name="Grigoriev I.V."/>
            <person name="Vagvolgyi C."/>
            <person name="Papp T."/>
            <person name="Martin F.M."/>
            <person name="Miettinen O."/>
            <person name="Hibbett D.S."/>
            <person name="Nagy L.G."/>
        </authorList>
    </citation>
    <scope>NUCLEOTIDE SEQUENCE [LARGE SCALE GENOMIC DNA]</scope>
    <source>
        <strain evidence="1 2">CBS 962.96</strain>
    </source>
</reference>
<evidence type="ECO:0000313" key="2">
    <source>
        <dbReference type="Proteomes" id="UP000297245"/>
    </source>
</evidence>
<organism evidence="1 2">
    <name type="scientific">Dendrothele bispora (strain CBS 962.96)</name>
    <dbReference type="NCBI Taxonomy" id="1314807"/>
    <lineage>
        <taxon>Eukaryota</taxon>
        <taxon>Fungi</taxon>
        <taxon>Dikarya</taxon>
        <taxon>Basidiomycota</taxon>
        <taxon>Agaricomycotina</taxon>
        <taxon>Agaricomycetes</taxon>
        <taxon>Agaricomycetidae</taxon>
        <taxon>Agaricales</taxon>
        <taxon>Agaricales incertae sedis</taxon>
        <taxon>Dendrothele</taxon>
    </lineage>
</organism>
<sequence>MSLLTILDCAREEVCNAVQLAVGKIPSVAQIKCTVSDPSRCGLSLILNWGGGMSVWKLIEWVGNAMITLLAASRITFSRNC</sequence>
<proteinExistence type="predicted"/>
<dbReference type="AlphaFoldDB" id="A0A4S8LKG5"/>
<evidence type="ECO:0000313" key="1">
    <source>
        <dbReference type="EMBL" id="THU89393.1"/>
    </source>
</evidence>
<name>A0A4S8LKG5_DENBC</name>
<dbReference type="EMBL" id="ML179369">
    <property type="protein sequence ID" value="THU89393.1"/>
    <property type="molecule type" value="Genomic_DNA"/>
</dbReference>